<dbReference type="eggNOG" id="COG2364">
    <property type="taxonomic scope" value="Bacteria"/>
</dbReference>
<dbReference type="InterPro" id="IPR038750">
    <property type="entry name" value="YczE/YyaS-like"/>
</dbReference>
<dbReference type="STRING" id="573061.Clocel_4313"/>
<dbReference type="HOGENOM" id="CLU_083843_1_3_9"/>
<accession>D9SNH8</accession>
<dbReference type="EMBL" id="CP002160">
    <property type="protein sequence ID" value="ADL53970.1"/>
    <property type="molecule type" value="Genomic_DNA"/>
</dbReference>
<evidence type="ECO:0000256" key="1">
    <source>
        <dbReference type="SAM" id="Phobius"/>
    </source>
</evidence>
<dbReference type="Pfam" id="PF19700">
    <property type="entry name" value="DUF6198"/>
    <property type="match status" value="1"/>
</dbReference>
<dbReference type="PANTHER" id="PTHR40078:SF1">
    <property type="entry name" value="INTEGRAL MEMBRANE PROTEIN"/>
    <property type="match status" value="1"/>
</dbReference>
<dbReference type="RefSeq" id="WP_010074328.1">
    <property type="nucleotide sequence ID" value="NC_014393.1"/>
</dbReference>
<keyword evidence="3" id="KW-1185">Reference proteome</keyword>
<sequence>MDNIIQKTKDKSYTAFFMKVIIALVGVSLVGFGLAFNSAGMLGNDPIAVLYDGVRNILGFQPEKLGLVTNLVNLILLAIVFIFGRKYINIGTFIYAVPMGNFISLGFKLHEVMNISNDLSGRILTAFLGCSMLFLGVGIFISANIGMDPVTGVVMVIRDKIKREYKVAKIICDVISLVLGFTFGGKIGVVTVIAAFIAGPTIQKVSELFNKTILKKLNLSS</sequence>
<evidence type="ECO:0000313" key="2">
    <source>
        <dbReference type="EMBL" id="ADL53970.1"/>
    </source>
</evidence>
<evidence type="ECO:0008006" key="4">
    <source>
        <dbReference type="Google" id="ProtNLM"/>
    </source>
</evidence>
<feature type="transmembrane region" description="Helical" evidence="1">
    <location>
        <begin position="90"/>
        <end position="107"/>
    </location>
</feature>
<feature type="transmembrane region" description="Helical" evidence="1">
    <location>
        <begin position="167"/>
        <end position="198"/>
    </location>
</feature>
<organism evidence="2 3">
    <name type="scientific">Clostridium cellulovorans (strain ATCC 35296 / DSM 3052 / OCM 3 / 743B)</name>
    <dbReference type="NCBI Taxonomy" id="573061"/>
    <lineage>
        <taxon>Bacteria</taxon>
        <taxon>Bacillati</taxon>
        <taxon>Bacillota</taxon>
        <taxon>Clostridia</taxon>
        <taxon>Eubacteriales</taxon>
        <taxon>Clostridiaceae</taxon>
        <taxon>Clostridium</taxon>
    </lineage>
</organism>
<protein>
    <recommendedName>
        <fullName evidence="4">Integral membrane protein</fullName>
    </recommendedName>
</protein>
<feature type="transmembrane region" description="Helical" evidence="1">
    <location>
        <begin position="12"/>
        <end position="36"/>
    </location>
</feature>
<dbReference type="Proteomes" id="UP000002730">
    <property type="component" value="Chromosome"/>
</dbReference>
<keyword evidence="1" id="KW-0472">Membrane</keyword>
<feature type="transmembrane region" description="Helical" evidence="1">
    <location>
        <begin position="65"/>
        <end position="83"/>
    </location>
</feature>
<proteinExistence type="predicted"/>
<dbReference type="AlphaFoldDB" id="D9SNH8"/>
<dbReference type="KEGG" id="ccb:Clocel_4313"/>
<keyword evidence="1" id="KW-0812">Transmembrane</keyword>
<keyword evidence="1" id="KW-1133">Transmembrane helix</keyword>
<dbReference type="PANTHER" id="PTHR40078">
    <property type="entry name" value="INTEGRAL MEMBRANE PROTEIN-RELATED"/>
    <property type="match status" value="1"/>
</dbReference>
<dbReference type="OrthoDB" id="1902994at2"/>
<feature type="transmembrane region" description="Helical" evidence="1">
    <location>
        <begin position="119"/>
        <end position="146"/>
    </location>
</feature>
<evidence type="ECO:0000313" key="3">
    <source>
        <dbReference type="Proteomes" id="UP000002730"/>
    </source>
</evidence>
<reference evidence="2 3" key="1">
    <citation type="submission" date="2010-08" db="EMBL/GenBank/DDBJ databases">
        <title>Complete sequence of Clostridium cellulovorans 743B.</title>
        <authorList>
            <consortium name="US DOE Joint Genome Institute"/>
            <person name="Lucas S."/>
            <person name="Copeland A."/>
            <person name="Lapidus A."/>
            <person name="Cheng J.-F."/>
            <person name="Bruce D."/>
            <person name="Goodwin L."/>
            <person name="Pitluck S."/>
            <person name="Chertkov O."/>
            <person name="Detter J.C."/>
            <person name="Han C."/>
            <person name="Tapia R."/>
            <person name="Land M."/>
            <person name="Hauser L."/>
            <person name="Chang Y.-J."/>
            <person name="Jeffries C."/>
            <person name="Kyrpides N."/>
            <person name="Ivanova N."/>
            <person name="Mikhailova N."/>
            <person name="Hemme C.L."/>
            <person name="Woyke T."/>
        </authorList>
    </citation>
    <scope>NUCLEOTIDE SEQUENCE [LARGE SCALE GENOMIC DNA]</scope>
    <source>
        <strain evidence="3">ATCC 35296 / DSM 3052 / OCM 3 / 743B</strain>
    </source>
</reference>
<gene>
    <name evidence="2" type="ordered locus">Clocel_4313</name>
</gene>
<name>D9SNH8_CLOC7</name>